<name>A0ABT4INV0_9EURY</name>
<gene>
    <name evidence="1" type="ORF">O0S09_09270</name>
</gene>
<protein>
    <recommendedName>
        <fullName evidence="3">MarR family transcriptional regulator</fullName>
    </recommendedName>
</protein>
<proteinExistence type="predicted"/>
<dbReference type="Proteomes" id="UP001141336">
    <property type="component" value="Unassembled WGS sequence"/>
</dbReference>
<accession>A0ABT4INV0</accession>
<evidence type="ECO:0008006" key="3">
    <source>
        <dbReference type="Google" id="ProtNLM"/>
    </source>
</evidence>
<keyword evidence="2" id="KW-1185">Reference proteome</keyword>
<reference evidence="1" key="1">
    <citation type="submission" date="2022-12" db="EMBL/GenBank/DDBJ databases">
        <title>Isolation and characterisation of novel Methanocorpusculum spp. from native Australian herbivores indicates the genus is ancestrally host-associated.</title>
        <authorList>
            <person name="Volmer J.G."/>
            <person name="Soo R.M."/>
            <person name="Evans P.N."/>
            <person name="Hoedt E.C."/>
            <person name="Astorga Alsina A.L."/>
            <person name="Woodcroft B.J."/>
            <person name="Tyson G.W."/>
            <person name="Hugenholtz P."/>
            <person name="Morrison M."/>
        </authorList>
    </citation>
    <scope>NUCLEOTIDE SEQUENCE</scope>
    <source>
        <strain evidence="1">CW153</strain>
    </source>
</reference>
<dbReference type="EMBL" id="JAPTGC010000020">
    <property type="protein sequence ID" value="MCZ0863435.1"/>
    <property type="molecule type" value="Genomic_DNA"/>
</dbReference>
<sequence>MKDEGTTRTGEWSGHQKDCDTDWALYHMLTDEKPVMIAELAERSGWSRDVVEASLSRLENNCLIAVMGESVSLLSLSDMLMLNEMMHAPDMPVYIENGVIKAKKQC</sequence>
<evidence type="ECO:0000313" key="1">
    <source>
        <dbReference type="EMBL" id="MCZ0863435.1"/>
    </source>
</evidence>
<evidence type="ECO:0000313" key="2">
    <source>
        <dbReference type="Proteomes" id="UP001141336"/>
    </source>
</evidence>
<dbReference type="SUPFAM" id="SSF46785">
    <property type="entry name" value="Winged helix' DNA-binding domain"/>
    <property type="match status" value="1"/>
</dbReference>
<organism evidence="1 2">
    <name type="scientific">Methanocorpusculum vombati</name>
    <dbReference type="NCBI Taxonomy" id="3002864"/>
    <lineage>
        <taxon>Archaea</taxon>
        <taxon>Methanobacteriati</taxon>
        <taxon>Methanobacteriota</taxon>
        <taxon>Stenosarchaea group</taxon>
        <taxon>Methanomicrobia</taxon>
        <taxon>Methanomicrobiales</taxon>
        <taxon>Methanocorpusculaceae</taxon>
        <taxon>Methanocorpusculum</taxon>
    </lineage>
</organism>
<dbReference type="RefSeq" id="WP_268923701.1">
    <property type="nucleotide sequence ID" value="NZ_JAPTGC010000020.1"/>
</dbReference>
<dbReference type="InterPro" id="IPR036390">
    <property type="entry name" value="WH_DNA-bd_sf"/>
</dbReference>
<comment type="caution">
    <text evidence="1">The sequence shown here is derived from an EMBL/GenBank/DDBJ whole genome shotgun (WGS) entry which is preliminary data.</text>
</comment>